<evidence type="ECO:0000313" key="1">
    <source>
        <dbReference type="EMBL" id="QHU02503.1"/>
    </source>
</evidence>
<sequence>MLNTYFEKLKYDYTYIMKQTSANNVYYDIPAFMNDGRMATNYSPDAYLNNQLLTRNRITTNAEYRDYLMRNADKIINDNQIMSIENVSNVQVKDSIKDNQGPRGFQDSDLKSLYLSRDQHQEQVLPSIMNITQSFQNKYLK</sequence>
<proteinExistence type="predicted"/>
<dbReference type="EMBL" id="MN740360">
    <property type="protein sequence ID" value="QHU02503.1"/>
    <property type="molecule type" value="Genomic_DNA"/>
</dbReference>
<reference evidence="1" key="1">
    <citation type="journal article" date="2020" name="Nature">
        <title>Giant virus diversity and host interactions through global metagenomics.</title>
        <authorList>
            <person name="Schulz F."/>
            <person name="Roux S."/>
            <person name="Paez-Espino D."/>
            <person name="Jungbluth S."/>
            <person name="Walsh D.A."/>
            <person name="Denef V.J."/>
            <person name="McMahon K.D."/>
            <person name="Konstantinidis K.T."/>
            <person name="Eloe-Fadrosh E.A."/>
            <person name="Kyrpides N.C."/>
            <person name="Woyke T."/>
        </authorList>
    </citation>
    <scope>NUCLEOTIDE SEQUENCE</scope>
    <source>
        <strain evidence="1">GVMAG-M-3300025880-76</strain>
    </source>
</reference>
<protein>
    <submittedName>
        <fullName evidence="1">Uncharacterized protein</fullName>
    </submittedName>
</protein>
<name>A0A6C0JB27_9ZZZZ</name>
<organism evidence="1">
    <name type="scientific">viral metagenome</name>
    <dbReference type="NCBI Taxonomy" id="1070528"/>
    <lineage>
        <taxon>unclassified sequences</taxon>
        <taxon>metagenomes</taxon>
        <taxon>organismal metagenomes</taxon>
    </lineage>
</organism>
<dbReference type="AlphaFoldDB" id="A0A6C0JB27"/>
<accession>A0A6C0JB27</accession>